<evidence type="ECO:0000259" key="3">
    <source>
        <dbReference type="Pfam" id="PF21117"/>
    </source>
</evidence>
<accession>A0A5C0SD37</accession>
<proteinExistence type="predicted"/>
<dbReference type="SUPFAM" id="SSF52540">
    <property type="entry name" value="P-loop containing nucleoside triphosphate hydrolases"/>
    <property type="match status" value="1"/>
</dbReference>
<dbReference type="Pfam" id="PF09818">
    <property type="entry name" value="ABC_ATPase"/>
    <property type="match status" value="1"/>
</dbReference>
<feature type="domain" description="ATPase of the ABC class N-terminal" evidence="2">
    <location>
        <begin position="1"/>
        <end position="160"/>
    </location>
</feature>
<sequence length="566" mass="64220">MEKLRKKLHKIDNRGYKAYKDLEGTYKVENFFLHIDHIQADPFANPSRIRVEIPNHITKFEKDWYKLKSRKIAFEDFFARELAKIIKSYSINKNGSGKSGLILIDKPGQEILPRTAVKITDQKIEFRLSIGLPARGRKILGNQALKLLCDHIPYIIKKAIFTFDKNALLKHLKLTDQQEAIRKYLDEYGYICFIGNNSILPRKSGISNKPLKNNQVIPFKSPSSLEIEIPIPHSQPIRGMAIPKGITLIVGGGYHGKSTLLKAIERGVYNHISGDGREYVITNPTAFKVRAEDGRRIEKVNISPFINRLPFDKDTTRFSTEDASGSTSQAANIIEALEAGSKVLLIDEDTSATNFMIRDGRMQALVGKEKEPITPFIDKVKQLYKDLRVSTILVIGGSGDYFDVADNIIMMHEYKPKDVTKKAKEISKSFKNIRIAEGGEKFGEITKRIIKQQSFNAYRGRKEKVDAKGLTTIVYGTNNIDLSFLEQLVDPSQTRAIANMIKYLSKKLVDDTTILPILIDKLYEHIEEKGLEVISPYYKKHPGDLALPRKLEFSAAINRLRTLQVK</sequence>
<dbReference type="AlphaFoldDB" id="A0A5C0SD37"/>
<dbReference type="Gene3D" id="3.40.50.300">
    <property type="entry name" value="P-loop containing nucleotide triphosphate hydrolases"/>
    <property type="match status" value="1"/>
</dbReference>
<name>A0A5C0SD37_CRATE</name>
<protein>
    <submittedName>
        <fullName evidence="4">ATPase</fullName>
    </submittedName>
</protein>
<keyword evidence="5" id="KW-1185">Reference proteome</keyword>
<dbReference type="Pfam" id="PF20446">
    <property type="entry name" value="ABC_N"/>
    <property type="match status" value="1"/>
</dbReference>
<organism evidence="4 5">
    <name type="scientific">Crassaminicella thermophila</name>
    <dbReference type="NCBI Taxonomy" id="2599308"/>
    <lineage>
        <taxon>Bacteria</taxon>
        <taxon>Bacillati</taxon>
        <taxon>Bacillota</taxon>
        <taxon>Clostridia</taxon>
        <taxon>Eubacteriales</taxon>
        <taxon>Clostridiaceae</taxon>
        <taxon>Crassaminicella</taxon>
    </lineage>
</organism>
<reference evidence="4 5" key="1">
    <citation type="submission" date="2019-07" db="EMBL/GenBank/DDBJ databases">
        <title>Complete genome of Crassaminicella thermophila SY095.</title>
        <authorList>
            <person name="Li X."/>
        </authorList>
    </citation>
    <scope>NUCLEOTIDE SEQUENCE [LARGE SCALE GENOMIC DNA]</scope>
    <source>
        <strain evidence="4 5">SY095</strain>
    </source>
</reference>
<dbReference type="KEGG" id="crs:FQB35_08680"/>
<dbReference type="OrthoDB" id="9809999at2"/>
<feature type="domain" description="ATPase of the ABC class C-terminal" evidence="1">
    <location>
        <begin position="165"/>
        <end position="448"/>
    </location>
</feature>
<dbReference type="InterPro" id="IPR046833">
    <property type="entry name" value="ABC_N"/>
</dbReference>
<dbReference type="Proteomes" id="UP000324646">
    <property type="component" value="Chromosome"/>
</dbReference>
<evidence type="ECO:0000313" key="4">
    <source>
        <dbReference type="EMBL" id="QEK12445.1"/>
    </source>
</evidence>
<feature type="domain" description="MRB1590-like C-terminal" evidence="3">
    <location>
        <begin position="464"/>
        <end position="566"/>
    </location>
</feature>
<dbReference type="InterPro" id="IPR027417">
    <property type="entry name" value="P-loop_NTPase"/>
</dbReference>
<gene>
    <name evidence="4" type="ORF">FQB35_08680</name>
</gene>
<dbReference type="PANTHER" id="PTHR38149">
    <property type="entry name" value="ATPASE"/>
    <property type="match status" value="1"/>
</dbReference>
<dbReference type="Pfam" id="PF21117">
    <property type="entry name" value="MRB1590_C"/>
    <property type="match status" value="1"/>
</dbReference>
<dbReference type="RefSeq" id="WP_148809600.1">
    <property type="nucleotide sequence ID" value="NZ_CP042243.1"/>
</dbReference>
<evidence type="ECO:0000259" key="1">
    <source>
        <dbReference type="Pfam" id="PF09818"/>
    </source>
</evidence>
<evidence type="ECO:0000259" key="2">
    <source>
        <dbReference type="Pfam" id="PF20446"/>
    </source>
</evidence>
<evidence type="ECO:0000313" key="5">
    <source>
        <dbReference type="Proteomes" id="UP000324646"/>
    </source>
</evidence>
<dbReference type="InterPro" id="IPR046834">
    <property type="entry name" value="ABC_ATPase_C"/>
</dbReference>
<dbReference type="PANTHER" id="PTHR38149:SF1">
    <property type="entry name" value="ATPASE"/>
    <property type="match status" value="1"/>
</dbReference>
<dbReference type="EMBL" id="CP042243">
    <property type="protein sequence ID" value="QEK12445.1"/>
    <property type="molecule type" value="Genomic_DNA"/>
</dbReference>
<dbReference type="InterPro" id="IPR019195">
    <property type="entry name" value="ABC_ATPase_put"/>
</dbReference>
<dbReference type="InterPro" id="IPR049069">
    <property type="entry name" value="MRB1590-like_C"/>
</dbReference>